<sequence>MFSCVGLLGLVLEHSVCAPAFSFAQKGWVVLGAACLGKTGGCSGAERGGDELCSCCGSGRARTQDQATLMS</sequence>
<gene>
    <name evidence="2" type="ORF">AV530_007964</name>
</gene>
<evidence type="ECO:0000256" key="1">
    <source>
        <dbReference type="SAM" id="SignalP"/>
    </source>
</evidence>
<organism evidence="2 3">
    <name type="scientific">Patagioenas fasciata monilis</name>
    <dbReference type="NCBI Taxonomy" id="372326"/>
    <lineage>
        <taxon>Eukaryota</taxon>
        <taxon>Metazoa</taxon>
        <taxon>Chordata</taxon>
        <taxon>Craniata</taxon>
        <taxon>Vertebrata</taxon>
        <taxon>Euteleostomi</taxon>
        <taxon>Archelosauria</taxon>
        <taxon>Archosauria</taxon>
        <taxon>Dinosauria</taxon>
        <taxon>Saurischia</taxon>
        <taxon>Theropoda</taxon>
        <taxon>Coelurosauria</taxon>
        <taxon>Aves</taxon>
        <taxon>Neognathae</taxon>
        <taxon>Neoaves</taxon>
        <taxon>Columbimorphae</taxon>
        <taxon>Columbiformes</taxon>
        <taxon>Columbidae</taxon>
        <taxon>Patagioenas</taxon>
    </lineage>
</organism>
<keyword evidence="1" id="KW-0732">Signal</keyword>
<feature type="signal peptide" evidence="1">
    <location>
        <begin position="1"/>
        <end position="18"/>
    </location>
</feature>
<dbReference type="Proteomes" id="UP000190648">
    <property type="component" value="Unassembled WGS sequence"/>
</dbReference>
<evidence type="ECO:0000313" key="3">
    <source>
        <dbReference type="Proteomes" id="UP000190648"/>
    </source>
</evidence>
<keyword evidence="3" id="KW-1185">Reference proteome</keyword>
<dbReference type="AlphaFoldDB" id="A0A1V4KTU3"/>
<accession>A0A1V4KTU3</accession>
<evidence type="ECO:0008006" key="4">
    <source>
        <dbReference type="Google" id="ProtNLM"/>
    </source>
</evidence>
<reference evidence="2 3" key="1">
    <citation type="submission" date="2016-02" db="EMBL/GenBank/DDBJ databases">
        <title>Band-tailed pigeon sequencing and assembly.</title>
        <authorList>
            <person name="Soares A.E."/>
            <person name="Novak B.J."/>
            <person name="Rice E.S."/>
            <person name="O'Connell B."/>
            <person name="Chang D."/>
            <person name="Weber S."/>
            <person name="Shapiro B."/>
        </authorList>
    </citation>
    <scope>NUCLEOTIDE SEQUENCE [LARGE SCALE GENOMIC DNA]</scope>
    <source>
        <strain evidence="2">BTP2013</strain>
        <tissue evidence="2">Blood</tissue>
    </source>
</reference>
<proteinExistence type="predicted"/>
<dbReference type="EMBL" id="LSYS01001584">
    <property type="protein sequence ID" value="OPJ87893.1"/>
    <property type="molecule type" value="Genomic_DNA"/>
</dbReference>
<evidence type="ECO:0000313" key="2">
    <source>
        <dbReference type="EMBL" id="OPJ87893.1"/>
    </source>
</evidence>
<protein>
    <recommendedName>
        <fullName evidence="4">Secreted protein</fullName>
    </recommendedName>
</protein>
<name>A0A1V4KTU3_PATFA</name>
<feature type="chain" id="PRO_5012799172" description="Secreted protein" evidence="1">
    <location>
        <begin position="19"/>
        <end position="71"/>
    </location>
</feature>
<comment type="caution">
    <text evidence="2">The sequence shown here is derived from an EMBL/GenBank/DDBJ whole genome shotgun (WGS) entry which is preliminary data.</text>
</comment>